<dbReference type="EnsemblPlants" id="AET7Gv20219600.17">
    <property type="protein sequence ID" value="AET7Gv20219600.17"/>
    <property type="gene ID" value="AET7Gv20219600"/>
</dbReference>
<reference evidence="3" key="1">
    <citation type="journal article" date="2014" name="Science">
        <title>Ancient hybridizations among the ancestral genomes of bread wheat.</title>
        <authorList>
            <consortium name="International Wheat Genome Sequencing Consortium,"/>
            <person name="Marcussen T."/>
            <person name="Sandve S.R."/>
            <person name="Heier L."/>
            <person name="Spannagl M."/>
            <person name="Pfeifer M."/>
            <person name="Jakobsen K.S."/>
            <person name="Wulff B.B."/>
            <person name="Steuernagel B."/>
            <person name="Mayer K.F."/>
            <person name="Olsen O.A."/>
        </authorList>
    </citation>
    <scope>NUCLEOTIDE SEQUENCE [LARGE SCALE GENOMIC DNA]</scope>
    <source>
        <strain evidence="3">cv. AL8/78</strain>
    </source>
</reference>
<protein>
    <submittedName>
        <fullName evidence="2">Uncharacterized protein</fullName>
    </submittedName>
</protein>
<reference evidence="2" key="3">
    <citation type="journal article" date="2017" name="Nature">
        <title>Genome sequence of the progenitor of the wheat D genome Aegilops tauschii.</title>
        <authorList>
            <person name="Luo M.C."/>
            <person name="Gu Y.Q."/>
            <person name="Puiu D."/>
            <person name="Wang H."/>
            <person name="Twardziok S.O."/>
            <person name="Deal K.R."/>
            <person name="Huo N."/>
            <person name="Zhu T."/>
            <person name="Wang L."/>
            <person name="Wang Y."/>
            <person name="McGuire P.E."/>
            <person name="Liu S."/>
            <person name="Long H."/>
            <person name="Ramasamy R.K."/>
            <person name="Rodriguez J.C."/>
            <person name="Van S.L."/>
            <person name="Yuan L."/>
            <person name="Wang Z."/>
            <person name="Xia Z."/>
            <person name="Xiao L."/>
            <person name="Anderson O.D."/>
            <person name="Ouyang S."/>
            <person name="Liang Y."/>
            <person name="Zimin A.V."/>
            <person name="Pertea G."/>
            <person name="Qi P."/>
            <person name="Bennetzen J.L."/>
            <person name="Dai X."/>
            <person name="Dawson M.W."/>
            <person name="Muller H.G."/>
            <person name="Kugler K."/>
            <person name="Rivarola-Duarte L."/>
            <person name="Spannagl M."/>
            <person name="Mayer K.F.X."/>
            <person name="Lu F.H."/>
            <person name="Bevan M.W."/>
            <person name="Leroy P."/>
            <person name="Li P."/>
            <person name="You F.M."/>
            <person name="Sun Q."/>
            <person name="Liu Z."/>
            <person name="Lyons E."/>
            <person name="Wicker T."/>
            <person name="Salzberg S.L."/>
            <person name="Devos K.M."/>
            <person name="Dvorak J."/>
        </authorList>
    </citation>
    <scope>NUCLEOTIDE SEQUENCE [LARGE SCALE GENOMIC DNA]</scope>
    <source>
        <strain evidence="2">cv. AL8/78</strain>
    </source>
</reference>
<feature type="compositionally biased region" description="Low complexity" evidence="1">
    <location>
        <begin position="44"/>
        <end position="54"/>
    </location>
</feature>
<name>A0A453QLF4_AEGTS</name>
<feature type="region of interest" description="Disordered" evidence="1">
    <location>
        <begin position="29"/>
        <end position="58"/>
    </location>
</feature>
<dbReference type="Proteomes" id="UP000015105">
    <property type="component" value="Chromosome 7D"/>
</dbReference>
<evidence type="ECO:0000313" key="2">
    <source>
        <dbReference type="EnsemblPlants" id="AET7Gv20219600.17"/>
    </source>
</evidence>
<proteinExistence type="predicted"/>
<keyword evidence="3" id="KW-1185">Reference proteome</keyword>
<dbReference type="Gramene" id="AET7Gv20219600.17">
    <property type="protein sequence ID" value="AET7Gv20219600.17"/>
    <property type="gene ID" value="AET7Gv20219600"/>
</dbReference>
<reference evidence="3" key="2">
    <citation type="journal article" date="2017" name="Nat. Plants">
        <title>The Aegilops tauschii genome reveals multiple impacts of transposons.</title>
        <authorList>
            <person name="Zhao G."/>
            <person name="Zou C."/>
            <person name="Li K."/>
            <person name="Wang K."/>
            <person name="Li T."/>
            <person name="Gao L."/>
            <person name="Zhang X."/>
            <person name="Wang H."/>
            <person name="Yang Z."/>
            <person name="Liu X."/>
            <person name="Jiang W."/>
            <person name="Mao L."/>
            <person name="Kong X."/>
            <person name="Jiao Y."/>
            <person name="Jia J."/>
        </authorList>
    </citation>
    <scope>NUCLEOTIDE SEQUENCE [LARGE SCALE GENOMIC DNA]</scope>
    <source>
        <strain evidence="3">cv. AL8/78</strain>
    </source>
</reference>
<accession>A0A453QLF4</accession>
<reference evidence="2" key="5">
    <citation type="journal article" date="2021" name="G3 (Bethesda)">
        <title>Aegilops tauschii genome assembly Aet v5.0 features greater sequence contiguity and improved annotation.</title>
        <authorList>
            <person name="Wang L."/>
            <person name="Zhu T."/>
            <person name="Rodriguez J.C."/>
            <person name="Deal K.R."/>
            <person name="Dubcovsky J."/>
            <person name="McGuire P.E."/>
            <person name="Lux T."/>
            <person name="Spannagl M."/>
            <person name="Mayer K.F.X."/>
            <person name="Baldrich P."/>
            <person name="Meyers B.C."/>
            <person name="Huo N."/>
            <person name="Gu Y.Q."/>
            <person name="Zhou H."/>
            <person name="Devos K.M."/>
            <person name="Bennetzen J.L."/>
            <person name="Unver T."/>
            <person name="Budak H."/>
            <person name="Gulick P.J."/>
            <person name="Galiba G."/>
            <person name="Kalapos B."/>
            <person name="Nelson D.R."/>
            <person name="Li P."/>
            <person name="You F.M."/>
            <person name="Luo M.C."/>
            <person name="Dvorak J."/>
        </authorList>
    </citation>
    <scope>NUCLEOTIDE SEQUENCE [LARGE SCALE GENOMIC DNA]</scope>
    <source>
        <strain evidence="2">cv. AL8/78</strain>
    </source>
</reference>
<reference evidence="2" key="4">
    <citation type="submission" date="2019-03" db="UniProtKB">
        <authorList>
            <consortium name="EnsemblPlants"/>
        </authorList>
    </citation>
    <scope>IDENTIFICATION</scope>
</reference>
<evidence type="ECO:0000313" key="3">
    <source>
        <dbReference type="Proteomes" id="UP000015105"/>
    </source>
</evidence>
<organism evidence="2 3">
    <name type="scientific">Aegilops tauschii subsp. strangulata</name>
    <name type="common">Goatgrass</name>
    <dbReference type="NCBI Taxonomy" id="200361"/>
    <lineage>
        <taxon>Eukaryota</taxon>
        <taxon>Viridiplantae</taxon>
        <taxon>Streptophyta</taxon>
        <taxon>Embryophyta</taxon>
        <taxon>Tracheophyta</taxon>
        <taxon>Spermatophyta</taxon>
        <taxon>Magnoliopsida</taxon>
        <taxon>Liliopsida</taxon>
        <taxon>Poales</taxon>
        <taxon>Poaceae</taxon>
        <taxon>BOP clade</taxon>
        <taxon>Pooideae</taxon>
        <taxon>Triticodae</taxon>
        <taxon>Triticeae</taxon>
        <taxon>Triticinae</taxon>
        <taxon>Aegilops</taxon>
    </lineage>
</organism>
<sequence length="105" mass="11361">TWELGVGQRFSQLITPAVHPQCLVKGQGPPWKLATGSSKEIHPTRTSSSLSPAPSHHPRLTIAPIPLFIPAHLRIICSSPPPASSLLPLDLRSSYTRTDRAQIVS</sequence>
<dbReference type="AlphaFoldDB" id="A0A453QLF4"/>
<evidence type="ECO:0000256" key="1">
    <source>
        <dbReference type="SAM" id="MobiDB-lite"/>
    </source>
</evidence>